<evidence type="ECO:0000259" key="4">
    <source>
        <dbReference type="Pfam" id="PF02562"/>
    </source>
</evidence>
<dbReference type="SUPFAM" id="SSF52540">
    <property type="entry name" value="P-loop containing nucleoside triphosphate hydrolases"/>
    <property type="match status" value="1"/>
</dbReference>
<comment type="similarity">
    <text evidence="1">Belongs to the PhoH family.</text>
</comment>
<keyword evidence="2" id="KW-0547">Nucleotide-binding</keyword>
<evidence type="ECO:0000256" key="2">
    <source>
        <dbReference type="ARBA" id="ARBA00022741"/>
    </source>
</evidence>
<gene>
    <name evidence="5" type="ORF">FE773_02600</name>
</gene>
<evidence type="ECO:0000313" key="6">
    <source>
        <dbReference type="Proteomes" id="UP000306825"/>
    </source>
</evidence>
<protein>
    <recommendedName>
        <fullName evidence="4">PhoH-like protein domain-containing protein</fullName>
    </recommendedName>
</protein>
<dbReference type="EMBL" id="CP040463">
    <property type="protein sequence ID" value="QCT94102.1"/>
    <property type="molecule type" value="Genomic_DNA"/>
</dbReference>
<dbReference type="PANTHER" id="PTHR30473">
    <property type="entry name" value="PROTEIN PHOH"/>
    <property type="match status" value="1"/>
</dbReference>
<dbReference type="Pfam" id="PF02562">
    <property type="entry name" value="PhoH"/>
    <property type="match status" value="1"/>
</dbReference>
<dbReference type="RefSeq" id="WP_138323003.1">
    <property type="nucleotide sequence ID" value="NZ_CP040463.1"/>
</dbReference>
<dbReference type="Gene3D" id="3.40.50.300">
    <property type="entry name" value="P-loop containing nucleotide triphosphate hydrolases"/>
    <property type="match status" value="1"/>
</dbReference>
<dbReference type="InterPro" id="IPR027417">
    <property type="entry name" value="P-loop_NTPase"/>
</dbReference>
<keyword evidence="6" id="KW-1185">Reference proteome</keyword>
<dbReference type="PANTHER" id="PTHR30473:SF2">
    <property type="entry name" value="PIN DOMAIN-CONTAINING PROTEIN"/>
    <property type="match status" value="1"/>
</dbReference>
<proteinExistence type="inferred from homology"/>
<feature type="domain" description="PhoH-like protein" evidence="4">
    <location>
        <begin position="82"/>
        <end position="283"/>
    </location>
</feature>
<organism evidence="5 6">
    <name type="scientific">Caminibacter mediatlanticus TB-2</name>
    <dbReference type="NCBI Taxonomy" id="391592"/>
    <lineage>
        <taxon>Bacteria</taxon>
        <taxon>Pseudomonadati</taxon>
        <taxon>Campylobacterota</taxon>
        <taxon>Epsilonproteobacteria</taxon>
        <taxon>Nautiliales</taxon>
        <taxon>Nautiliaceae</taxon>
        <taxon>Caminibacter</taxon>
    </lineage>
</organism>
<sequence>MLIEDFNFGLNHFLGIGNLDEFKKYIKEKFNHDLKPWDFVITNDGVRDLAYCYNPYKGIERIDNIPEVSKIRIKDAKIFTPLDIYQKCAIYSLKEAPATLLTGRFGSGKTLLATAMALSLTKKKIFITRPPIGISSDYDIGFLPGSKDEKMLEWAGGFLSALNFLYRDVKGQNYDSIKTKLFFEKFEIIPLNMIQGVSILEDEVLIVDEVQLITREYMSMILSRMSEGSKLFLLGDLNQTYSTIAKQDSGLFRLQQLMPHEAISWVDLKNIYRNKLTELAIKLLE</sequence>
<evidence type="ECO:0000256" key="1">
    <source>
        <dbReference type="ARBA" id="ARBA00010393"/>
    </source>
</evidence>
<evidence type="ECO:0000256" key="3">
    <source>
        <dbReference type="ARBA" id="ARBA00022840"/>
    </source>
</evidence>
<reference evidence="5 6" key="1">
    <citation type="submission" date="2019-05" db="EMBL/GenBank/DDBJ databases">
        <title>A comparative analysis of the Nautiliaceae.</title>
        <authorList>
            <person name="Grosche A."/>
            <person name="Smedile F."/>
            <person name="Vetriani C."/>
        </authorList>
    </citation>
    <scope>NUCLEOTIDE SEQUENCE [LARGE SCALE GENOMIC DNA]</scope>
    <source>
        <strain evidence="5 6">TB-2</strain>
    </source>
</reference>
<dbReference type="InterPro" id="IPR003714">
    <property type="entry name" value="PhoH"/>
</dbReference>
<evidence type="ECO:0000313" key="5">
    <source>
        <dbReference type="EMBL" id="QCT94102.1"/>
    </source>
</evidence>
<name>A0ABX5V9Q0_9BACT</name>
<accession>A0ABX5V9Q0</accession>
<dbReference type="Proteomes" id="UP000306825">
    <property type="component" value="Chromosome"/>
</dbReference>
<dbReference type="InterPro" id="IPR051451">
    <property type="entry name" value="PhoH2-like"/>
</dbReference>
<keyword evidence="3" id="KW-0067">ATP-binding</keyword>